<dbReference type="RefSeq" id="XP_024333358.1">
    <property type="nucleotide sequence ID" value="XM_024481549.1"/>
</dbReference>
<gene>
    <name evidence="2" type="ORF">POSPLADRAFT_1062706</name>
</gene>
<keyword evidence="3" id="KW-1185">Reference proteome</keyword>
<feature type="region of interest" description="Disordered" evidence="1">
    <location>
        <begin position="239"/>
        <end position="286"/>
    </location>
</feature>
<dbReference type="EMBL" id="KZ110613">
    <property type="protein sequence ID" value="OSX56564.1"/>
    <property type="molecule type" value="Genomic_DNA"/>
</dbReference>
<dbReference type="GeneID" id="36326499"/>
<evidence type="ECO:0000313" key="2">
    <source>
        <dbReference type="EMBL" id="OSX56564.1"/>
    </source>
</evidence>
<dbReference type="STRING" id="670580.A0A1X6MJK5"/>
<proteinExistence type="predicted"/>
<dbReference type="AlphaFoldDB" id="A0A1X6MJK5"/>
<protein>
    <submittedName>
        <fullName evidence="2">Uncharacterized protein</fullName>
    </submittedName>
</protein>
<reference evidence="2 3" key="1">
    <citation type="submission" date="2017-04" db="EMBL/GenBank/DDBJ databases">
        <title>Genome Sequence of the Model Brown-Rot Fungus Postia placenta SB12.</title>
        <authorList>
            <consortium name="DOE Joint Genome Institute"/>
            <person name="Gaskell J."/>
            <person name="Kersten P."/>
            <person name="Larrondo L.F."/>
            <person name="Canessa P."/>
            <person name="Martinez D."/>
            <person name="Hibbett D."/>
            <person name="Schmoll M."/>
            <person name="Kubicek C.P."/>
            <person name="Martinez A.T."/>
            <person name="Yadav J."/>
            <person name="Master E."/>
            <person name="Magnuson J.K."/>
            <person name="James T."/>
            <person name="Yaver D."/>
            <person name="Berka R."/>
            <person name="Labutti K."/>
            <person name="Lipzen A."/>
            <person name="Aerts A."/>
            <person name="Barry K."/>
            <person name="Henrissat B."/>
            <person name="Blanchette R."/>
            <person name="Grigoriev I."/>
            <person name="Cullen D."/>
        </authorList>
    </citation>
    <scope>NUCLEOTIDE SEQUENCE [LARGE SCALE GENOMIC DNA]</scope>
    <source>
        <strain evidence="2 3">MAD-698-R-SB12</strain>
    </source>
</reference>
<feature type="compositionally biased region" description="Basic residues" evidence="1">
    <location>
        <begin position="240"/>
        <end position="252"/>
    </location>
</feature>
<sequence>MALLTIESPVPSPQARFCLAAANDNALRQGSSALVVTSALCYLASPLAALAVVRVQASDLRTLDDTPDHGTFDSACLFFLLNLGSWPLSSHCESSPPPRRFPRPRRPRAIPLSEPSWLLARAASCPPCPQARPSRESSSPSPSPPTTTRSLPRLIDRMCELVRTPGGLCPRRRYVLTSCRPRALMLMALAPSRETVGRAAERAPRGAALEPRCCLQGTGPAEDVAPLWTARLAKTVSTRPRARTARASKKHAIFSSPQAAPAADEATDNEDEDSMDDNAATSSTEGLQLTSAQQLRLLMGYYRLSEIWEKLRKTPLNIGHSASCSATWHQHGCTQSWLEFWKGKTRCDAVLEIGPADVPGRLKAIGKEFERWGSATYMHHDCRMTAKRKIQEKAKEIEDALPEYFVG</sequence>
<organism evidence="2 3">
    <name type="scientific">Postia placenta MAD-698-R-SB12</name>
    <dbReference type="NCBI Taxonomy" id="670580"/>
    <lineage>
        <taxon>Eukaryota</taxon>
        <taxon>Fungi</taxon>
        <taxon>Dikarya</taxon>
        <taxon>Basidiomycota</taxon>
        <taxon>Agaricomycotina</taxon>
        <taxon>Agaricomycetes</taxon>
        <taxon>Polyporales</taxon>
        <taxon>Adustoporiaceae</taxon>
        <taxon>Rhodonia</taxon>
    </lineage>
</organism>
<dbReference type="OrthoDB" id="8117402at2759"/>
<evidence type="ECO:0000256" key="1">
    <source>
        <dbReference type="SAM" id="MobiDB-lite"/>
    </source>
</evidence>
<feature type="compositionally biased region" description="Acidic residues" evidence="1">
    <location>
        <begin position="265"/>
        <end position="276"/>
    </location>
</feature>
<accession>A0A1X6MJK5</accession>
<dbReference type="Proteomes" id="UP000194127">
    <property type="component" value="Unassembled WGS sequence"/>
</dbReference>
<feature type="compositionally biased region" description="Low complexity" evidence="1">
    <location>
        <begin position="136"/>
        <end position="152"/>
    </location>
</feature>
<name>A0A1X6MJK5_9APHY</name>
<feature type="region of interest" description="Disordered" evidence="1">
    <location>
        <begin position="124"/>
        <end position="152"/>
    </location>
</feature>
<evidence type="ECO:0000313" key="3">
    <source>
        <dbReference type="Proteomes" id="UP000194127"/>
    </source>
</evidence>